<dbReference type="GO" id="GO:0004806">
    <property type="term" value="F:triacylglycerol lipase activity"/>
    <property type="evidence" value="ECO:0007669"/>
    <property type="project" value="UniProtKB-EC"/>
</dbReference>
<dbReference type="Pfam" id="PF07859">
    <property type="entry name" value="Abhydrolase_3"/>
    <property type="match status" value="1"/>
</dbReference>
<dbReference type="STRING" id="1108050.A0A0B7FWY8"/>
<evidence type="ECO:0000313" key="5">
    <source>
        <dbReference type="Proteomes" id="UP000059188"/>
    </source>
</evidence>
<feature type="domain" description="Alpha/beta hydrolase fold-3" evidence="3">
    <location>
        <begin position="97"/>
        <end position="330"/>
    </location>
</feature>
<dbReference type="EMBL" id="LN679163">
    <property type="protein sequence ID" value="CEL62220.1"/>
    <property type="molecule type" value="Genomic_DNA"/>
</dbReference>
<reference evidence="4 5" key="1">
    <citation type="submission" date="2014-11" db="EMBL/GenBank/DDBJ databases">
        <authorList>
            <person name="Wibberg Daniel"/>
        </authorList>
    </citation>
    <scope>NUCLEOTIDE SEQUENCE [LARGE SCALE GENOMIC DNA]</scope>
    <source>
        <strain evidence="4">Rhizoctonia solani AG1-IB 7/3/14</strain>
    </source>
</reference>
<dbReference type="InterPro" id="IPR013094">
    <property type="entry name" value="AB_hydrolase_3"/>
</dbReference>
<evidence type="ECO:0000259" key="3">
    <source>
        <dbReference type="Pfam" id="PF07859"/>
    </source>
</evidence>
<dbReference type="EC" id="3.1.1.3" evidence="4"/>
<keyword evidence="2 4" id="KW-0378">Hydrolase</keyword>
<evidence type="ECO:0000256" key="1">
    <source>
        <dbReference type="ARBA" id="ARBA00010515"/>
    </source>
</evidence>
<dbReference type="PANTHER" id="PTHR48081:SF8">
    <property type="entry name" value="ALPHA_BETA HYDROLASE FOLD-3 DOMAIN-CONTAINING PROTEIN-RELATED"/>
    <property type="match status" value="1"/>
</dbReference>
<accession>A0A0B7FWY8</accession>
<organism evidence="4 5">
    <name type="scientific">Thanatephorus cucumeris (strain AG1-IB / isolate 7/3/14)</name>
    <name type="common">Lettuce bottom rot fungus</name>
    <name type="synonym">Rhizoctonia solani</name>
    <dbReference type="NCBI Taxonomy" id="1108050"/>
    <lineage>
        <taxon>Eukaryota</taxon>
        <taxon>Fungi</taxon>
        <taxon>Dikarya</taxon>
        <taxon>Basidiomycota</taxon>
        <taxon>Agaricomycotina</taxon>
        <taxon>Agaricomycetes</taxon>
        <taxon>Cantharellales</taxon>
        <taxon>Ceratobasidiaceae</taxon>
        <taxon>Rhizoctonia</taxon>
        <taxon>Rhizoctonia solani AG-1</taxon>
    </lineage>
</organism>
<sequence length="359" mass="39514">MSGNSPTSTDIPPALLNRLVPDYRAFVDAQPPATRVPLHTIEWSPEFREIISSSPPPDLGQASPVPVGSTRTIDLGNFKVLTLTPTGERPIEGWPVLLFMHGGGYVLGNAETGISFFSRACIGMVLSICSDRCLNLLNYKDARCVVISVDYRLAPEHPYPAALNDCWDALQWLRNMGKTELGLDISRVAVAGVSAGATLSAIIAQRATLASPRIPLVLQILVVPGTDMTFTAEDKSRWTPSMLEHQNVWGLRALDMLWLRDRYLPNVEDRAKPDASPLLQEDMKAYEGLAPALVIVNEFDILKSEGIMYAEKMKERGVTVTLNEVKGMSHLGLSADRVCEVARVVRTEVIEYLKNAFNK</sequence>
<dbReference type="AlphaFoldDB" id="A0A0B7FWY8"/>
<dbReference type="PANTHER" id="PTHR48081">
    <property type="entry name" value="AB HYDROLASE SUPERFAMILY PROTEIN C4A8.06C"/>
    <property type="match status" value="1"/>
</dbReference>
<dbReference type="Proteomes" id="UP000059188">
    <property type="component" value="Unassembled WGS sequence"/>
</dbReference>
<keyword evidence="5" id="KW-1185">Reference proteome</keyword>
<comment type="similarity">
    <text evidence="1">Belongs to the 'GDXG' lipolytic enzyme family.</text>
</comment>
<evidence type="ECO:0000256" key="2">
    <source>
        <dbReference type="ARBA" id="ARBA00022801"/>
    </source>
</evidence>
<gene>
    <name evidence="4" type="ORF">RSOLAG1IB_10294</name>
</gene>
<evidence type="ECO:0000313" key="4">
    <source>
        <dbReference type="EMBL" id="CEL62220.1"/>
    </source>
</evidence>
<name>A0A0B7FWY8_THACB</name>
<dbReference type="Gene3D" id="3.40.50.1820">
    <property type="entry name" value="alpha/beta hydrolase"/>
    <property type="match status" value="1"/>
</dbReference>
<dbReference type="InterPro" id="IPR050300">
    <property type="entry name" value="GDXG_lipolytic_enzyme"/>
</dbReference>
<dbReference type="OrthoDB" id="408631at2759"/>
<dbReference type="SUPFAM" id="SSF53474">
    <property type="entry name" value="alpha/beta-Hydrolases"/>
    <property type="match status" value="1"/>
</dbReference>
<proteinExistence type="inferred from homology"/>
<dbReference type="InterPro" id="IPR029058">
    <property type="entry name" value="AB_hydrolase_fold"/>
</dbReference>
<dbReference type="PROSITE" id="PS01173">
    <property type="entry name" value="LIPASE_GDXG_HIS"/>
    <property type="match status" value="1"/>
</dbReference>
<dbReference type="InterPro" id="IPR002168">
    <property type="entry name" value="Lipase_GDXG_HIS_AS"/>
</dbReference>
<protein>
    <submittedName>
        <fullName evidence="4">Lipase, putative</fullName>
        <ecNumber evidence="4">3.1.1.3</ecNumber>
    </submittedName>
</protein>